<feature type="compositionally biased region" description="Basic and acidic residues" evidence="1">
    <location>
        <begin position="73"/>
        <end position="96"/>
    </location>
</feature>
<dbReference type="Proteomes" id="UP001194468">
    <property type="component" value="Unassembled WGS sequence"/>
</dbReference>
<feature type="non-terminal residue" evidence="2">
    <location>
        <position position="299"/>
    </location>
</feature>
<dbReference type="EMBL" id="WHUW01000025">
    <property type="protein sequence ID" value="KAF8435506.1"/>
    <property type="molecule type" value="Genomic_DNA"/>
</dbReference>
<reference evidence="2" key="2">
    <citation type="journal article" date="2020" name="Nat. Commun.">
        <title>Large-scale genome sequencing of mycorrhizal fungi provides insights into the early evolution of symbiotic traits.</title>
        <authorList>
            <person name="Miyauchi S."/>
            <person name="Kiss E."/>
            <person name="Kuo A."/>
            <person name="Drula E."/>
            <person name="Kohler A."/>
            <person name="Sanchez-Garcia M."/>
            <person name="Morin E."/>
            <person name="Andreopoulos B."/>
            <person name="Barry K.W."/>
            <person name="Bonito G."/>
            <person name="Buee M."/>
            <person name="Carver A."/>
            <person name="Chen C."/>
            <person name="Cichocki N."/>
            <person name="Clum A."/>
            <person name="Culley D."/>
            <person name="Crous P.W."/>
            <person name="Fauchery L."/>
            <person name="Girlanda M."/>
            <person name="Hayes R.D."/>
            <person name="Keri Z."/>
            <person name="LaButti K."/>
            <person name="Lipzen A."/>
            <person name="Lombard V."/>
            <person name="Magnuson J."/>
            <person name="Maillard F."/>
            <person name="Murat C."/>
            <person name="Nolan M."/>
            <person name="Ohm R.A."/>
            <person name="Pangilinan J."/>
            <person name="Pereira M.F."/>
            <person name="Perotto S."/>
            <person name="Peter M."/>
            <person name="Pfister S."/>
            <person name="Riley R."/>
            <person name="Sitrit Y."/>
            <person name="Stielow J.B."/>
            <person name="Szollosi G."/>
            <person name="Zifcakova L."/>
            <person name="Stursova M."/>
            <person name="Spatafora J.W."/>
            <person name="Tedersoo L."/>
            <person name="Vaario L.M."/>
            <person name="Yamada A."/>
            <person name="Yan M."/>
            <person name="Wang P."/>
            <person name="Xu J."/>
            <person name="Bruns T."/>
            <person name="Baldrian P."/>
            <person name="Vilgalys R."/>
            <person name="Dunand C."/>
            <person name="Henrissat B."/>
            <person name="Grigoriev I.V."/>
            <person name="Hibbett D."/>
            <person name="Nagy L.G."/>
            <person name="Martin F.M."/>
        </authorList>
    </citation>
    <scope>NUCLEOTIDE SEQUENCE</scope>
    <source>
        <strain evidence="2">BED1</strain>
    </source>
</reference>
<evidence type="ECO:0000256" key="1">
    <source>
        <dbReference type="SAM" id="MobiDB-lite"/>
    </source>
</evidence>
<comment type="caution">
    <text evidence="2">The sequence shown here is derived from an EMBL/GenBank/DDBJ whole genome shotgun (WGS) entry which is preliminary data.</text>
</comment>
<dbReference type="AlphaFoldDB" id="A0AAD4BP42"/>
<evidence type="ECO:0000313" key="2">
    <source>
        <dbReference type="EMBL" id="KAF8435506.1"/>
    </source>
</evidence>
<protein>
    <submittedName>
        <fullName evidence="2">Uncharacterized protein</fullName>
    </submittedName>
</protein>
<sequence>MADPNFEIAPDFASPEFDLVRQGLRLGYQEDDQQVIERLAAAWETNKIACVAAWNAQKEANARAAEEIELAHRAQREEEDRLAREEAEREQRESDKKKPKMNPFAVGSPVADTLIHPPSNYALQKLSTFDYIELWYFTHAGRLDAAKFSNKSQADDTFGISRIDDHLTVRSIASVRASCNVLSDHDLSFSEFLRVKNVFLDHARKAEWPIAHLDTLAKFFWLLETHSMTQLPLGERIILTYASRVRLDWHRELKANRGYDISITNQNLLRTIADEVRALDDELVKIKTPMTNQSQCQAI</sequence>
<proteinExistence type="predicted"/>
<organism evidence="2 3">
    <name type="scientific">Boletus edulis BED1</name>
    <dbReference type="NCBI Taxonomy" id="1328754"/>
    <lineage>
        <taxon>Eukaryota</taxon>
        <taxon>Fungi</taxon>
        <taxon>Dikarya</taxon>
        <taxon>Basidiomycota</taxon>
        <taxon>Agaricomycotina</taxon>
        <taxon>Agaricomycetes</taxon>
        <taxon>Agaricomycetidae</taxon>
        <taxon>Boletales</taxon>
        <taxon>Boletineae</taxon>
        <taxon>Boletaceae</taxon>
        <taxon>Boletoideae</taxon>
        <taxon>Boletus</taxon>
    </lineage>
</organism>
<accession>A0AAD4BP42</accession>
<keyword evidence="3" id="KW-1185">Reference proteome</keyword>
<reference evidence="2" key="1">
    <citation type="submission" date="2019-10" db="EMBL/GenBank/DDBJ databases">
        <authorList>
            <consortium name="DOE Joint Genome Institute"/>
            <person name="Kuo A."/>
            <person name="Miyauchi S."/>
            <person name="Kiss E."/>
            <person name="Drula E."/>
            <person name="Kohler A."/>
            <person name="Sanchez-Garcia M."/>
            <person name="Andreopoulos B."/>
            <person name="Barry K.W."/>
            <person name="Bonito G."/>
            <person name="Buee M."/>
            <person name="Carver A."/>
            <person name="Chen C."/>
            <person name="Cichocki N."/>
            <person name="Clum A."/>
            <person name="Culley D."/>
            <person name="Crous P.W."/>
            <person name="Fauchery L."/>
            <person name="Girlanda M."/>
            <person name="Hayes R."/>
            <person name="Keri Z."/>
            <person name="LaButti K."/>
            <person name="Lipzen A."/>
            <person name="Lombard V."/>
            <person name="Magnuson J."/>
            <person name="Maillard F."/>
            <person name="Morin E."/>
            <person name="Murat C."/>
            <person name="Nolan M."/>
            <person name="Ohm R."/>
            <person name="Pangilinan J."/>
            <person name="Pereira M."/>
            <person name="Perotto S."/>
            <person name="Peter M."/>
            <person name="Riley R."/>
            <person name="Sitrit Y."/>
            <person name="Stielow B."/>
            <person name="Szollosi G."/>
            <person name="Zifcakova L."/>
            <person name="Stursova M."/>
            <person name="Spatafora J.W."/>
            <person name="Tedersoo L."/>
            <person name="Vaario L.-M."/>
            <person name="Yamada A."/>
            <person name="Yan M."/>
            <person name="Wang P."/>
            <person name="Xu J."/>
            <person name="Bruns T."/>
            <person name="Baldrian P."/>
            <person name="Vilgalys R."/>
            <person name="Henrissat B."/>
            <person name="Grigoriev I.V."/>
            <person name="Hibbett D."/>
            <person name="Nagy L.G."/>
            <person name="Martin F.M."/>
        </authorList>
    </citation>
    <scope>NUCLEOTIDE SEQUENCE</scope>
    <source>
        <strain evidence="2">BED1</strain>
    </source>
</reference>
<gene>
    <name evidence="2" type="ORF">L210DRAFT_962587</name>
</gene>
<name>A0AAD4BP42_BOLED</name>
<feature type="region of interest" description="Disordered" evidence="1">
    <location>
        <begin position="73"/>
        <end position="103"/>
    </location>
</feature>
<evidence type="ECO:0000313" key="3">
    <source>
        <dbReference type="Proteomes" id="UP001194468"/>
    </source>
</evidence>